<evidence type="ECO:0000259" key="3">
    <source>
        <dbReference type="SMART" id="SM00256"/>
    </source>
</evidence>
<feature type="domain" description="F-box" evidence="3">
    <location>
        <begin position="4"/>
        <end position="44"/>
    </location>
</feature>
<dbReference type="EMBL" id="CAKKNE010000006">
    <property type="protein sequence ID" value="CAH0379092.1"/>
    <property type="molecule type" value="Genomic_DNA"/>
</dbReference>
<evidence type="ECO:0000313" key="5">
    <source>
        <dbReference type="EMBL" id="CAH0379092.1"/>
    </source>
</evidence>
<dbReference type="EMBL" id="HBIW01023818">
    <property type="protein sequence ID" value="CAE0705090.1"/>
    <property type="molecule type" value="Transcribed_RNA"/>
</dbReference>
<dbReference type="Gene3D" id="1.20.1280.50">
    <property type="match status" value="1"/>
</dbReference>
<dbReference type="SUPFAM" id="SSF117281">
    <property type="entry name" value="Kelch motif"/>
    <property type="match status" value="1"/>
</dbReference>
<dbReference type="Gene3D" id="2.120.10.80">
    <property type="entry name" value="Kelch-type beta propeller"/>
    <property type="match status" value="2"/>
</dbReference>
<dbReference type="InterPro" id="IPR036047">
    <property type="entry name" value="F-box-like_dom_sf"/>
</dbReference>
<proteinExistence type="predicted"/>
<evidence type="ECO:0000313" key="6">
    <source>
        <dbReference type="Proteomes" id="UP000789595"/>
    </source>
</evidence>
<organism evidence="4">
    <name type="scientific">Pelagomonas calceolata</name>
    <dbReference type="NCBI Taxonomy" id="35677"/>
    <lineage>
        <taxon>Eukaryota</taxon>
        <taxon>Sar</taxon>
        <taxon>Stramenopiles</taxon>
        <taxon>Ochrophyta</taxon>
        <taxon>Pelagophyceae</taxon>
        <taxon>Pelagomonadales</taxon>
        <taxon>Pelagomonadaceae</taxon>
        <taxon>Pelagomonas</taxon>
    </lineage>
</organism>
<dbReference type="SMART" id="SM00256">
    <property type="entry name" value="FBOX"/>
    <property type="match status" value="1"/>
</dbReference>
<dbReference type="PANTHER" id="PTHR24412">
    <property type="entry name" value="KELCH PROTEIN"/>
    <property type="match status" value="1"/>
</dbReference>
<dbReference type="InterPro" id="IPR001810">
    <property type="entry name" value="F-box_dom"/>
</dbReference>
<dbReference type="AlphaFoldDB" id="A0A7S4A668"/>
<dbReference type="Pfam" id="PF00646">
    <property type="entry name" value="F-box"/>
    <property type="match status" value="1"/>
</dbReference>
<keyword evidence="1" id="KW-0880">Kelch repeat</keyword>
<accession>A0A7S4A668</accession>
<evidence type="ECO:0000256" key="2">
    <source>
        <dbReference type="ARBA" id="ARBA00022737"/>
    </source>
</evidence>
<dbReference type="Proteomes" id="UP000789595">
    <property type="component" value="Unassembled WGS sequence"/>
</dbReference>
<evidence type="ECO:0000313" key="4">
    <source>
        <dbReference type="EMBL" id="CAE0705090.1"/>
    </source>
</evidence>
<dbReference type="PANTHER" id="PTHR24412:SF489">
    <property type="entry name" value="RING FINGER DOMAIN AND KELCH REPEAT-CONTAINING PROTEIN DDB_G0271372"/>
    <property type="match status" value="1"/>
</dbReference>
<name>A0A7S4A668_9STRA</name>
<dbReference type="InterPro" id="IPR015915">
    <property type="entry name" value="Kelch-typ_b-propeller"/>
</dbReference>
<evidence type="ECO:0000256" key="1">
    <source>
        <dbReference type="ARBA" id="ARBA00022441"/>
    </source>
</evidence>
<keyword evidence="2" id="KW-0677">Repeat</keyword>
<sequence>MNTLPDDLLCRCLARVPLADRVPAERVCKGWYEAFASRAYTVARRACAEPAWLVKGGREGATGGVLDKCHMLDSSLRKVAELAPRLSYSTGSAVIPGLGVLVMGGYGGAYQPTATGWVLDLQAGSTWRHWADLPAPCGRPSLCALGESIYVDCCYNMHSDDAQSELLRYDKQGNLLETIQKPDAIRRPLGDAPVLCAINGRLFVMTQVDADLPSYRMDSYDPATGAWQRMPDPLLQAYGLNAGAAAHAGKLYSIGGLVYTDTMVRQDIADVRVFDGQEWSTGPPLPTPEYCDVVVSAGDRIFAVVDNFRRAYVLHDGTWHSHSCEETELIAFPFVVPIGSAVAGHIA</sequence>
<keyword evidence="6" id="KW-1185">Reference proteome</keyword>
<reference evidence="4" key="1">
    <citation type="submission" date="2021-01" db="EMBL/GenBank/DDBJ databases">
        <authorList>
            <person name="Corre E."/>
            <person name="Pelletier E."/>
            <person name="Niang G."/>
            <person name="Scheremetjew M."/>
            <person name="Finn R."/>
            <person name="Kale V."/>
            <person name="Holt S."/>
            <person name="Cochrane G."/>
            <person name="Meng A."/>
            <person name="Brown T."/>
            <person name="Cohen L."/>
        </authorList>
    </citation>
    <scope>NUCLEOTIDE SEQUENCE</scope>
    <source>
        <strain evidence="4">CCMP1756</strain>
    </source>
</reference>
<dbReference type="SUPFAM" id="SSF81383">
    <property type="entry name" value="F-box domain"/>
    <property type="match status" value="1"/>
</dbReference>
<dbReference type="OrthoDB" id="3219396at2759"/>
<protein>
    <recommendedName>
        <fullName evidence="3">F-box domain-containing protein</fullName>
    </recommendedName>
</protein>
<reference evidence="5" key="2">
    <citation type="submission" date="2021-11" db="EMBL/GenBank/DDBJ databases">
        <authorList>
            <consortium name="Genoscope - CEA"/>
            <person name="William W."/>
        </authorList>
    </citation>
    <scope>NUCLEOTIDE SEQUENCE</scope>
</reference>
<gene>
    <name evidence="4" type="ORF">PCAL00307_LOCUS20538</name>
    <name evidence="5" type="ORF">PECAL_6P06930</name>
</gene>